<dbReference type="InterPro" id="IPR016851">
    <property type="entry name" value="Nnf1"/>
</dbReference>
<dbReference type="OMA" id="SSCFPEY"/>
<dbReference type="STRING" id="1245528.M3K119"/>
<evidence type="ECO:0000256" key="8">
    <source>
        <dbReference type="ARBA" id="ARBA00023328"/>
    </source>
</evidence>
<keyword evidence="5 9" id="KW-0995">Kinetochore</keyword>
<evidence type="ECO:0000256" key="10">
    <source>
        <dbReference type="SAM" id="Coils"/>
    </source>
</evidence>
<dbReference type="GO" id="GO:0007059">
    <property type="term" value="P:chromosome segregation"/>
    <property type="evidence" value="ECO:0007669"/>
    <property type="project" value="UniProtKB-UniRule"/>
</dbReference>
<keyword evidence="6 9" id="KW-0539">Nucleus</keyword>
<dbReference type="InterPro" id="IPR007128">
    <property type="entry name" value="PMF1/Nnf1"/>
</dbReference>
<reference evidence="11 12" key="1">
    <citation type="submission" date="2013-02" db="EMBL/GenBank/DDBJ databases">
        <title>Genome sequence of Candida maltosa Xu316, a potential industrial strain for xylitol and ethanol production.</title>
        <authorList>
            <person name="Yu J."/>
            <person name="Wang Q."/>
            <person name="Geng X."/>
            <person name="Bao W."/>
            <person name="He P."/>
            <person name="Cai J."/>
        </authorList>
    </citation>
    <scope>NUCLEOTIDE SEQUENCE [LARGE SCALE GENOMIC DNA]</scope>
    <source>
        <strain evidence="12">Xu316</strain>
    </source>
</reference>
<accession>M3K119</accession>
<dbReference type="GO" id="GO:0005634">
    <property type="term" value="C:nucleus"/>
    <property type="evidence" value="ECO:0007669"/>
    <property type="project" value="UniProtKB-SubCell"/>
</dbReference>
<evidence type="ECO:0000256" key="4">
    <source>
        <dbReference type="ARBA" id="ARBA00022776"/>
    </source>
</evidence>
<organism evidence="11 12">
    <name type="scientific">Candida maltosa (strain Xu316)</name>
    <name type="common">Yeast</name>
    <dbReference type="NCBI Taxonomy" id="1245528"/>
    <lineage>
        <taxon>Eukaryota</taxon>
        <taxon>Fungi</taxon>
        <taxon>Dikarya</taxon>
        <taxon>Ascomycota</taxon>
        <taxon>Saccharomycotina</taxon>
        <taxon>Pichiomycetes</taxon>
        <taxon>Debaryomycetaceae</taxon>
        <taxon>Candida/Lodderomyces clade</taxon>
        <taxon>Candida</taxon>
    </lineage>
</organism>
<evidence type="ECO:0000256" key="9">
    <source>
        <dbReference type="PIRNR" id="PIRNR027153"/>
    </source>
</evidence>
<proteinExistence type="predicted"/>
<dbReference type="Proteomes" id="UP000011777">
    <property type="component" value="Unassembled WGS sequence"/>
</dbReference>
<gene>
    <name evidence="11" type="ORF">G210_0345</name>
</gene>
<comment type="subcellular location">
    <subcellularLocation>
        <location evidence="1 9">Chromosome</location>
        <location evidence="1 9">Centromere</location>
        <location evidence="1 9">Kinetochore</location>
    </subcellularLocation>
    <subcellularLocation>
        <location evidence="9">Nucleus</location>
    </subcellularLocation>
    <text evidence="9">Associated with the kinetochore.</text>
</comment>
<evidence type="ECO:0000256" key="6">
    <source>
        <dbReference type="ARBA" id="ARBA00023242"/>
    </source>
</evidence>
<keyword evidence="7 9" id="KW-0131">Cell cycle</keyword>
<dbReference type="EMBL" id="AOGT01000877">
    <property type="protein sequence ID" value="EMG48990.1"/>
    <property type="molecule type" value="Genomic_DNA"/>
</dbReference>
<dbReference type="eggNOG" id="ENOG502RZTQ">
    <property type="taxonomic scope" value="Eukaryota"/>
</dbReference>
<evidence type="ECO:0000313" key="11">
    <source>
        <dbReference type="EMBL" id="EMG48990.1"/>
    </source>
</evidence>
<keyword evidence="12" id="KW-1185">Reference proteome</keyword>
<name>M3K119_CANMX</name>
<protein>
    <recommendedName>
        <fullName evidence="9">Kinetochore-associated protein</fullName>
    </recommendedName>
</protein>
<dbReference type="GO" id="GO:0051301">
    <property type="term" value="P:cell division"/>
    <property type="evidence" value="ECO:0007669"/>
    <property type="project" value="UniProtKB-UniRule"/>
</dbReference>
<evidence type="ECO:0000256" key="3">
    <source>
        <dbReference type="ARBA" id="ARBA00022618"/>
    </source>
</evidence>
<sequence length="193" mass="22055">MSSKEQSDQDSIRFRKLRLASRKALEQSIKSALNVKQLRTCFPTLVQTEEGIHSLEIALSQMSAFWYTRSLEEFDLIYNEKDLEVKLNELDGIVRKAQELKENGGEPLNIDQLSPREIIDSTINTKNKNVLDNLEMIYDQLCLDNNELLDELAELKNECTEIGNSIISTTAQLAKESQSARTDIEIDKLLFSK</sequence>
<dbReference type="GO" id="GO:0000444">
    <property type="term" value="C:MIS12/MIND type complex"/>
    <property type="evidence" value="ECO:0007669"/>
    <property type="project" value="UniProtKB-UniRule"/>
</dbReference>
<dbReference type="OrthoDB" id="18453at2759"/>
<keyword evidence="10" id="KW-0175">Coiled coil</keyword>
<evidence type="ECO:0000256" key="1">
    <source>
        <dbReference type="ARBA" id="ARBA00004629"/>
    </source>
</evidence>
<dbReference type="PANTHER" id="PTHR15459:SF3">
    <property type="entry name" value="POLYAMINE-MODULATED FACTOR 1"/>
    <property type="match status" value="1"/>
</dbReference>
<feature type="coiled-coil region" evidence="10">
    <location>
        <begin position="131"/>
        <end position="165"/>
    </location>
</feature>
<dbReference type="HOGENOM" id="CLU_117280_0_0_1"/>
<keyword evidence="8 9" id="KW-0137">Centromere</keyword>
<dbReference type="PANTHER" id="PTHR15459">
    <property type="entry name" value="POLYAMINE-MODULATED FACTOR 1"/>
    <property type="match status" value="1"/>
</dbReference>
<keyword evidence="2 9" id="KW-0158">Chromosome</keyword>
<evidence type="ECO:0000256" key="7">
    <source>
        <dbReference type="ARBA" id="ARBA00023306"/>
    </source>
</evidence>
<dbReference type="AlphaFoldDB" id="M3K119"/>
<keyword evidence="3 9" id="KW-0132">Cell division</keyword>
<evidence type="ECO:0000313" key="12">
    <source>
        <dbReference type="Proteomes" id="UP000011777"/>
    </source>
</evidence>
<comment type="caution">
    <text evidence="11">The sequence shown here is derived from an EMBL/GenBank/DDBJ whole genome shotgun (WGS) entry which is preliminary data.</text>
</comment>
<evidence type="ECO:0000256" key="2">
    <source>
        <dbReference type="ARBA" id="ARBA00022454"/>
    </source>
</evidence>
<keyword evidence="4 9" id="KW-0498">Mitosis</keyword>
<dbReference type="PIRSF" id="PIRSF027153">
    <property type="entry name" value="Nnf1p"/>
    <property type="match status" value="1"/>
</dbReference>
<evidence type="ECO:0000256" key="5">
    <source>
        <dbReference type="ARBA" id="ARBA00022838"/>
    </source>
</evidence>
<dbReference type="Pfam" id="PF03980">
    <property type="entry name" value="Nnf1"/>
    <property type="match status" value="1"/>
</dbReference>